<dbReference type="Proteomes" id="UP000583266">
    <property type="component" value="Unassembled WGS sequence"/>
</dbReference>
<feature type="transmembrane region" description="Helical" evidence="1">
    <location>
        <begin position="128"/>
        <end position="147"/>
    </location>
</feature>
<comment type="caution">
    <text evidence="2">The sequence shown here is derived from an EMBL/GenBank/DDBJ whole genome shotgun (WGS) entry which is preliminary data.</text>
</comment>
<feature type="transmembrane region" description="Helical" evidence="1">
    <location>
        <begin position="420"/>
        <end position="442"/>
    </location>
</feature>
<gene>
    <name evidence="2" type="ORF">HHL17_26550</name>
</gene>
<keyword evidence="1" id="KW-0812">Transmembrane</keyword>
<evidence type="ECO:0000256" key="1">
    <source>
        <dbReference type="SAM" id="Phobius"/>
    </source>
</evidence>
<evidence type="ECO:0000313" key="2">
    <source>
        <dbReference type="EMBL" id="NML40786.1"/>
    </source>
</evidence>
<name>A0A848GQG7_9BACT</name>
<feature type="transmembrane region" description="Helical" evidence="1">
    <location>
        <begin position="481"/>
        <end position="499"/>
    </location>
</feature>
<evidence type="ECO:0000313" key="3">
    <source>
        <dbReference type="Proteomes" id="UP000583266"/>
    </source>
</evidence>
<dbReference type="AlphaFoldDB" id="A0A848GQG7"/>
<feature type="transmembrane region" description="Helical" evidence="1">
    <location>
        <begin position="33"/>
        <end position="53"/>
    </location>
</feature>
<accession>A0A848GQG7</accession>
<proteinExistence type="predicted"/>
<dbReference type="RefSeq" id="WP_169227864.1">
    <property type="nucleotide sequence ID" value="NZ_JABBGC010000003.1"/>
</dbReference>
<evidence type="ECO:0008006" key="4">
    <source>
        <dbReference type="Google" id="ProtNLM"/>
    </source>
</evidence>
<keyword evidence="3" id="KW-1185">Reference proteome</keyword>
<dbReference type="EMBL" id="JABBGC010000003">
    <property type="protein sequence ID" value="NML40786.1"/>
    <property type="molecule type" value="Genomic_DNA"/>
</dbReference>
<organism evidence="2 3">
    <name type="scientific">Chitinophaga fulva</name>
    <dbReference type="NCBI Taxonomy" id="2728842"/>
    <lineage>
        <taxon>Bacteria</taxon>
        <taxon>Pseudomonadati</taxon>
        <taxon>Bacteroidota</taxon>
        <taxon>Chitinophagia</taxon>
        <taxon>Chitinophagales</taxon>
        <taxon>Chitinophagaceae</taxon>
        <taxon>Chitinophaga</taxon>
    </lineage>
</organism>
<keyword evidence="1" id="KW-1133">Transmembrane helix</keyword>
<feature type="transmembrane region" description="Helical" evidence="1">
    <location>
        <begin position="177"/>
        <end position="197"/>
    </location>
</feature>
<feature type="transmembrane region" description="Helical" evidence="1">
    <location>
        <begin position="154"/>
        <end position="171"/>
    </location>
</feature>
<sequence length="510" mass="59964">MKRNYFSWNKEVMGGDTIGGVLKFIMEDRLNRGILLLFVLISVLQFFVFKYYYPFPAFISGDSYSYVQSAFYNSSISTYPIGYSKFLRFFSVFLTGSISLVFFQYIFFQLSSLGLFYTVFYFYRVRKVLQVLLVLLLLINPVALYMANYVSSDSIFFSVSVCWFISLIWIANRPTWGWMIFQALIVTYAFMVRYNAMYYPLISALTLLISSDTLKRKIFAAFIMLVLVFSFVGWTSLRYESAVGKFEFSPFSGWQLANNGMYAYRFIDSADRKNLPLKFKELDQDVRRYFDTTSKLIIQYPNVMLDISTAYMWRRESPLRIYMMRKYNGDTTMTDFKKWASIAPFYKEYGSTLIKTYPTDFARNYLWPNLVKYYVPPVEFLENYGFLMDTIPPITKSWFGFKEDKLYSRFKDNRVSMLDYYPVVCGVMNAVYVMLSISFIILAGWRLDRRLCNLWLIATFVWICNLLFSVFASPVALRFQMFPLLVCVIINVVLLDFILSQAKQPVPINS</sequence>
<feature type="transmembrane region" description="Helical" evidence="1">
    <location>
        <begin position="218"/>
        <end position="237"/>
    </location>
</feature>
<feature type="transmembrane region" description="Helical" evidence="1">
    <location>
        <begin position="454"/>
        <end position="475"/>
    </location>
</feature>
<reference evidence="2 3" key="1">
    <citation type="submission" date="2020-04" db="EMBL/GenBank/DDBJ databases">
        <title>Chitinophaga sp. G-6-1-13 sp. nov., isolated from soil.</title>
        <authorList>
            <person name="Dahal R.H."/>
            <person name="Chaudhary D.K."/>
        </authorList>
    </citation>
    <scope>NUCLEOTIDE SEQUENCE [LARGE SCALE GENOMIC DNA]</scope>
    <source>
        <strain evidence="2 3">G-6-1-13</strain>
    </source>
</reference>
<protein>
    <recommendedName>
        <fullName evidence="4">Glycosyltransferase RgtA/B/C/D-like domain-containing protein</fullName>
    </recommendedName>
</protein>
<keyword evidence="1" id="KW-0472">Membrane</keyword>